<reference evidence="1" key="1">
    <citation type="submission" date="2016-03" db="EMBL/GenBank/DDBJ databases">
        <title>The evolution of Pseudomonas syringae pv. actinidiae in New Zealand.</title>
        <authorList>
            <person name="Taiaroa G."/>
            <person name="Poulter R.T.M."/>
            <person name="Lamont I."/>
            <person name="Stockwell P."/>
            <person name="Butler M.I."/>
        </authorList>
    </citation>
    <scope>NUCLEOTIDE SEQUENCE</scope>
    <source>
        <strain evidence="1">RT685</strain>
        <plasmid evidence="1">pMG1_RT685</plasmid>
    </source>
</reference>
<organism evidence="1">
    <name type="scientific">Pseudomonas syringae pv. actinidiae</name>
    <dbReference type="NCBI Taxonomy" id="103796"/>
    <lineage>
        <taxon>Bacteria</taxon>
        <taxon>Pseudomonadati</taxon>
        <taxon>Pseudomonadota</taxon>
        <taxon>Gammaproteobacteria</taxon>
        <taxon>Pseudomonadales</taxon>
        <taxon>Pseudomonadaceae</taxon>
        <taxon>Pseudomonas</taxon>
        <taxon>Pseudomonas syringae</taxon>
    </lineage>
</organism>
<dbReference type="EMBL" id="KX009059">
    <property type="protein sequence ID" value="ARO44796.1"/>
    <property type="molecule type" value="Genomic_DNA"/>
</dbReference>
<geneLocation type="plasmid" evidence="1">
    <name>pMG1_RT685</name>
</geneLocation>
<proteinExistence type="predicted"/>
<dbReference type="RefSeq" id="WP_172687560.1">
    <property type="nucleotide sequence ID" value="NZ_KX009059.1"/>
</dbReference>
<name>A0A2P0QEJ5_PSESF</name>
<dbReference type="AlphaFoldDB" id="A0A2P0QEJ5"/>
<evidence type="ECO:0000313" key="1">
    <source>
        <dbReference type="EMBL" id="ARO44796.1"/>
    </source>
</evidence>
<accession>A0A2P0QEJ5</accession>
<keyword evidence="1" id="KW-0614">Plasmid</keyword>
<protein>
    <submittedName>
        <fullName evidence="1">Uncharacterized protein</fullName>
    </submittedName>
</protein>
<sequence>MELDALNKYLEATQDHLGIEDQRYGGGFRAIVAHRSATDFLFGMLDGGDFEATEATAFLDENPLFPSAIGATPQEALENLNAKLELLYQFETSTDPFRWKATSRFQLMAQYDADPGEERGWYDVSWVDIVGDLKSSALYYYEDCKAKCNDSEKRDLHALVNFKYEGQFAQLVRQEKRYLWTDI</sequence>